<evidence type="ECO:0000313" key="4">
    <source>
        <dbReference type="Proteomes" id="UP000008810"/>
    </source>
</evidence>
<sequence>MAPDPNNFDDSGPKHIGGSSAKTIDWDNEEHCRCIADCLVKEALTVTDDRRTPTHPDTRPLIFGAIYERMPDAPRHPSAPHYIVAFRGTKLKHAKMAAKMQDLDDDFHILVNTLRDTKRYRRAREAVDELLNVNKDEANPDSSCVVWLAGHSLGAAVALELGRAMMLERVDDQRNLPTFLFNLPRVSLASLVDMLLRKDKRDALYAASNTVKVGVVSVLSEHQKRMEKIFERLARWVPNLYVHEKDPISNGLIGHFGRPQQLREWCCPDIVAKAGMQLSHRDMFSSLFGQEKMQPCLLPSVMLWINSSVDEQAGNWFDLRLAAHKLQQWWKPNSELEQAVNLFVQWFDQRSAAHELQQWWKPNSELSLSPRRHIFFEDMHGTDTGYGHRDTTISQKP</sequence>
<dbReference type="PANTHER" id="PTHR31479:SF25">
    <property type="entry name" value="OS07G0527900 PROTEIN"/>
    <property type="match status" value="1"/>
</dbReference>
<reference evidence="2 3" key="1">
    <citation type="journal article" date="2010" name="Nature">
        <title>Genome sequencing and analysis of the model grass Brachypodium distachyon.</title>
        <authorList>
            <consortium name="International Brachypodium Initiative"/>
        </authorList>
    </citation>
    <scope>NUCLEOTIDE SEQUENCE [LARGE SCALE GENOMIC DNA]</scope>
    <source>
        <strain evidence="2 3">Bd21</strain>
    </source>
</reference>
<dbReference type="Proteomes" id="UP000008810">
    <property type="component" value="Chromosome 1"/>
</dbReference>
<evidence type="ECO:0000256" key="1">
    <source>
        <dbReference type="SAM" id="MobiDB-lite"/>
    </source>
</evidence>
<dbReference type="EnsemblPlants" id="KQK15933">
    <property type="protein sequence ID" value="KQK15933"/>
    <property type="gene ID" value="BRADI_1g25883v3"/>
</dbReference>
<dbReference type="STRING" id="15368.A0A0Q3GZT4"/>
<evidence type="ECO:0000313" key="3">
    <source>
        <dbReference type="EnsemblPlants" id="KQK15933"/>
    </source>
</evidence>
<accession>A0A0Q3GZT4</accession>
<dbReference type="AlphaFoldDB" id="A0A0Q3GZT4"/>
<name>A0A0Q3GZT4_BRADI</name>
<proteinExistence type="predicted"/>
<gene>
    <name evidence="2" type="ORF">BRADI_1g25883v3</name>
</gene>
<dbReference type="Gramene" id="KQK15933">
    <property type="protein sequence ID" value="KQK15933"/>
    <property type="gene ID" value="BRADI_1g25883v3"/>
</dbReference>
<dbReference type="InterPro" id="IPR029058">
    <property type="entry name" value="AB_hydrolase_fold"/>
</dbReference>
<dbReference type="OrthoDB" id="581375at2759"/>
<keyword evidence="4" id="KW-1185">Reference proteome</keyword>
<organism evidence="2">
    <name type="scientific">Brachypodium distachyon</name>
    <name type="common">Purple false brome</name>
    <name type="synonym">Trachynia distachya</name>
    <dbReference type="NCBI Taxonomy" id="15368"/>
    <lineage>
        <taxon>Eukaryota</taxon>
        <taxon>Viridiplantae</taxon>
        <taxon>Streptophyta</taxon>
        <taxon>Embryophyta</taxon>
        <taxon>Tracheophyta</taxon>
        <taxon>Spermatophyta</taxon>
        <taxon>Magnoliopsida</taxon>
        <taxon>Liliopsida</taxon>
        <taxon>Poales</taxon>
        <taxon>Poaceae</taxon>
        <taxon>BOP clade</taxon>
        <taxon>Pooideae</taxon>
        <taxon>Stipodae</taxon>
        <taxon>Brachypodieae</taxon>
        <taxon>Brachypodium</taxon>
    </lineage>
</organism>
<protein>
    <submittedName>
        <fullName evidence="2 3">Uncharacterized protein</fullName>
    </submittedName>
</protein>
<dbReference type="EMBL" id="CM000880">
    <property type="protein sequence ID" value="KQK15933.1"/>
    <property type="molecule type" value="Genomic_DNA"/>
</dbReference>
<reference evidence="3" key="3">
    <citation type="submission" date="2018-08" db="UniProtKB">
        <authorList>
            <consortium name="EnsemblPlants"/>
        </authorList>
    </citation>
    <scope>IDENTIFICATION</scope>
    <source>
        <strain evidence="3">cv. Bd21</strain>
    </source>
</reference>
<dbReference type="InParanoid" id="A0A0Q3GZT4"/>
<reference evidence="2" key="2">
    <citation type="submission" date="2017-06" db="EMBL/GenBank/DDBJ databases">
        <title>WGS assembly of Brachypodium distachyon.</title>
        <authorList>
            <consortium name="The International Brachypodium Initiative"/>
            <person name="Lucas S."/>
            <person name="Harmon-Smith M."/>
            <person name="Lail K."/>
            <person name="Tice H."/>
            <person name="Grimwood J."/>
            <person name="Bruce D."/>
            <person name="Barry K."/>
            <person name="Shu S."/>
            <person name="Lindquist E."/>
            <person name="Wang M."/>
            <person name="Pitluck S."/>
            <person name="Vogel J.P."/>
            <person name="Garvin D.F."/>
            <person name="Mockler T.C."/>
            <person name="Schmutz J."/>
            <person name="Rokhsar D."/>
            <person name="Bevan M.W."/>
        </authorList>
    </citation>
    <scope>NUCLEOTIDE SEQUENCE</scope>
    <source>
        <strain evidence="2">Bd21</strain>
    </source>
</reference>
<dbReference type="Gene3D" id="3.40.50.1820">
    <property type="entry name" value="alpha/beta hydrolase"/>
    <property type="match status" value="1"/>
</dbReference>
<feature type="region of interest" description="Disordered" evidence="1">
    <location>
        <begin position="1"/>
        <end position="22"/>
    </location>
</feature>
<dbReference type="PANTHER" id="PTHR31479">
    <property type="entry name" value="ALPHA/BETA-HYDROLASES SUPERFAMILY PROTEIN"/>
    <property type="match status" value="1"/>
</dbReference>
<evidence type="ECO:0000313" key="2">
    <source>
        <dbReference type="EMBL" id="KQK15933.1"/>
    </source>
</evidence>
<dbReference type="SUPFAM" id="SSF53474">
    <property type="entry name" value="alpha/beta-Hydrolases"/>
    <property type="match status" value="1"/>
</dbReference>